<name>A0A1Y0IN30_9BACL</name>
<dbReference type="OrthoDB" id="9807577at2"/>
<keyword evidence="2" id="KW-1185">Reference proteome</keyword>
<sequence>MKKRAWFNDNDTKEYRYLLRYKWDSRKLRVLFIMLNPSWADATRSDQTVDNCIEYAKKLGGGTLEVVNLFAYVSPSPKAMFRLKNHDIIGKRTDVFIARAIKRAEKIVVAWGAKGHGFHRNHKVLNMLEESGKDLLCLGISKYGHPVHPGYIPGADKKIVPFVY</sequence>
<gene>
    <name evidence="1" type="ORF">CBW65_13950</name>
</gene>
<evidence type="ECO:0000313" key="2">
    <source>
        <dbReference type="Proteomes" id="UP000195437"/>
    </source>
</evidence>
<dbReference type="RefSeq" id="WP_087457351.1">
    <property type="nucleotide sequence ID" value="NZ_CP021434.1"/>
</dbReference>
<dbReference type="EMBL" id="CP021434">
    <property type="protein sequence ID" value="ARU61982.1"/>
    <property type="molecule type" value="Genomic_DNA"/>
</dbReference>
<dbReference type="Pfam" id="PF07799">
    <property type="entry name" value="DUF1643"/>
    <property type="match status" value="1"/>
</dbReference>
<evidence type="ECO:0008006" key="3">
    <source>
        <dbReference type="Google" id="ProtNLM"/>
    </source>
</evidence>
<dbReference type="KEGG" id="tum:CBW65_13950"/>
<reference evidence="2" key="1">
    <citation type="submission" date="2017-05" db="EMBL/GenBank/DDBJ databases">
        <authorList>
            <person name="Sung H."/>
        </authorList>
    </citation>
    <scope>NUCLEOTIDE SEQUENCE [LARGE SCALE GENOMIC DNA]</scope>
    <source>
        <strain evidence="2">AR23208</strain>
    </source>
</reference>
<proteinExistence type="predicted"/>
<evidence type="ECO:0000313" key="1">
    <source>
        <dbReference type="EMBL" id="ARU61982.1"/>
    </source>
</evidence>
<protein>
    <recommendedName>
        <fullName evidence="3">DUF1643 domain-containing protein</fullName>
    </recommendedName>
</protein>
<accession>A0A1Y0IN30</accession>
<dbReference type="InterPro" id="IPR012441">
    <property type="entry name" value="DUF1643"/>
</dbReference>
<organism evidence="1 2">
    <name type="scientific">Tumebacillus avium</name>
    <dbReference type="NCBI Taxonomy" id="1903704"/>
    <lineage>
        <taxon>Bacteria</taxon>
        <taxon>Bacillati</taxon>
        <taxon>Bacillota</taxon>
        <taxon>Bacilli</taxon>
        <taxon>Bacillales</taxon>
        <taxon>Alicyclobacillaceae</taxon>
        <taxon>Tumebacillus</taxon>
    </lineage>
</organism>
<dbReference type="AlphaFoldDB" id="A0A1Y0IN30"/>
<dbReference type="Proteomes" id="UP000195437">
    <property type="component" value="Chromosome"/>
</dbReference>